<accession>A0A2P2Q8Z9</accession>
<name>A0A2P2Q8Z9_RHIMU</name>
<reference evidence="1" key="1">
    <citation type="submission" date="2018-02" db="EMBL/GenBank/DDBJ databases">
        <title>Rhizophora mucronata_Transcriptome.</title>
        <authorList>
            <person name="Meera S.P."/>
            <person name="Sreeshan A."/>
            <person name="Augustine A."/>
        </authorList>
    </citation>
    <scope>NUCLEOTIDE SEQUENCE</scope>
    <source>
        <tissue evidence="1">Leaf</tissue>
    </source>
</reference>
<protein>
    <submittedName>
        <fullName evidence="1">Uncharacterized protein</fullName>
    </submittedName>
</protein>
<dbReference type="EMBL" id="GGEC01082943">
    <property type="protein sequence ID" value="MBX63427.1"/>
    <property type="molecule type" value="Transcribed_RNA"/>
</dbReference>
<evidence type="ECO:0000313" key="1">
    <source>
        <dbReference type="EMBL" id="MBX63427.1"/>
    </source>
</evidence>
<proteinExistence type="predicted"/>
<organism evidence="1">
    <name type="scientific">Rhizophora mucronata</name>
    <name type="common">Asiatic mangrove</name>
    <dbReference type="NCBI Taxonomy" id="61149"/>
    <lineage>
        <taxon>Eukaryota</taxon>
        <taxon>Viridiplantae</taxon>
        <taxon>Streptophyta</taxon>
        <taxon>Embryophyta</taxon>
        <taxon>Tracheophyta</taxon>
        <taxon>Spermatophyta</taxon>
        <taxon>Magnoliopsida</taxon>
        <taxon>eudicotyledons</taxon>
        <taxon>Gunneridae</taxon>
        <taxon>Pentapetalae</taxon>
        <taxon>rosids</taxon>
        <taxon>fabids</taxon>
        <taxon>Malpighiales</taxon>
        <taxon>Rhizophoraceae</taxon>
        <taxon>Rhizophora</taxon>
    </lineage>
</organism>
<sequence length="46" mass="5589">MNDRKQYGHTKRINYSSFCKFQGNKLFKHHLMNLKPTTFKVLTKEE</sequence>
<dbReference type="AlphaFoldDB" id="A0A2P2Q8Z9"/>